<organism evidence="1">
    <name type="scientific">bioreactor metagenome</name>
    <dbReference type="NCBI Taxonomy" id="1076179"/>
    <lineage>
        <taxon>unclassified sequences</taxon>
        <taxon>metagenomes</taxon>
        <taxon>ecological metagenomes</taxon>
    </lineage>
</organism>
<sequence length="86" mass="9148">MIVDAHLHRVGAVQRHFHLLFKCDQRRVGPSQRGQISDVGQALRATGVRLAGGANRQRLAIGEGPRLHVATGAGLRAVAGQAPVIK</sequence>
<dbReference type="EMBL" id="VSSQ01055634">
    <property type="protein sequence ID" value="MPN09517.1"/>
    <property type="molecule type" value="Genomic_DNA"/>
</dbReference>
<name>A0A645F5Q5_9ZZZZ</name>
<dbReference type="AlphaFoldDB" id="A0A645F5Q5"/>
<gene>
    <name evidence="1" type="ORF">SDC9_156808</name>
</gene>
<reference evidence="1" key="1">
    <citation type="submission" date="2019-08" db="EMBL/GenBank/DDBJ databases">
        <authorList>
            <person name="Kucharzyk K."/>
            <person name="Murdoch R.W."/>
            <person name="Higgins S."/>
            <person name="Loffler F."/>
        </authorList>
    </citation>
    <scope>NUCLEOTIDE SEQUENCE</scope>
</reference>
<protein>
    <submittedName>
        <fullName evidence="1">Uncharacterized protein</fullName>
    </submittedName>
</protein>
<accession>A0A645F5Q5</accession>
<proteinExistence type="predicted"/>
<evidence type="ECO:0000313" key="1">
    <source>
        <dbReference type="EMBL" id="MPN09517.1"/>
    </source>
</evidence>
<comment type="caution">
    <text evidence="1">The sequence shown here is derived from an EMBL/GenBank/DDBJ whole genome shotgun (WGS) entry which is preliminary data.</text>
</comment>